<dbReference type="Gene3D" id="1.10.287.70">
    <property type="match status" value="1"/>
</dbReference>
<keyword evidence="8" id="KW-0325">Glycoprotein</keyword>
<dbReference type="InterPro" id="IPR015683">
    <property type="entry name" value="Ionotropic_Glu_rcpt"/>
</dbReference>
<gene>
    <name evidence="14" type="primary">glnH_1</name>
    <name evidence="14" type="ORF">PSA7680_01306</name>
</gene>
<evidence type="ECO:0000256" key="9">
    <source>
        <dbReference type="ARBA" id="ARBA00023303"/>
    </source>
</evidence>
<feature type="transmembrane region" description="Helical" evidence="10">
    <location>
        <begin position="197"/>
        <end position="221"/>
    </location>
</feature>
<keyword evidence="4 10" id="KW-1133">Transmembrane helix</keyword>
<dbReference type="InterPro" id="IPR001320">
    <property type="entry name" value="Iontro_rcpt_C"/>
</dbReference>
<dbReference type="SMART" id="SM00062">
    <property type="entry name" value="PBPb"/>
    <property type="match status" value="1"/>
</dbReference>
<evidence type="ECO:0000313" key="15">
    <source>
        <dbReference type="Proteomes" id="UP000193409"/>
    </source>
</evidence>
<dbReference type="SMART" id="SM00079">
    <property type="entry name" value="PBPe"/>
    <property type="match status" value="1"/>
</dbReference>
<dbReference type="SUPFAM" id="SSF53850">
    <property type="entry name" value="Periplasmic binding protein-like II"/>
    <property type="match status" value="1"/>
</dbReference>
<keyword evidence="9" id="KW-0407">Ion channel</keyword>
<feature type="signal peptide" evidence="11">
    <location>
        <begin position="1"/>
        <end position="21"/>
    </location>
</feature>
<dbReference type="Gene3D" id="3.40.190.10">
    <property type="entry name" value="Periplasmic binding protein-like II"/>
    <property type="match status" value="3"/>
</dbReference>
<dbReference type="OrthoDB" id="9768183at2"/>
<dbReference type="EMBL" id="FWFQ01000007">
    <property type="protein sequence ID" value="SLN28667.1"/>
    <property type="molecule type" value="Genomic_DNA"/>
</dbReference>
<evidence type="ECO:0000256" key="1">
    <source>
        <dbReference type="ARBA" id="ARBA00004141"/>
    </source>
</evidence>
<dbReference type="Pfam" id="PF00060">
    <property type="entry name" value="Lig_chan"/>
    <property type="match status" value="1"/>
</dbReference>
<evidence type="ECO:0000256" key="6">
    <source>
        <dbReference type="ARBA" id="ARBA00023136"/>
    </source>
</evidence>
<name>A0A1Y5RZQ0_9RHOB</name>
<dbReference type="Pfam" id="PF00497">
    <property type="entry name" value="SBP_bac_3"/>
    <property type="match status" value="1"/>
</dbReference>
<reference evidence="14 15" key="1">
    <citation type="submission" date="2017-03" db="EMBL/GenBank/DDBJ databases">
        <authorList>
            <person name="Afonso C.L."/>
            <person name="Miller P.J."/>
            <person name="Scott M.A."/>
            <person name="Spackman E."/>
            <person name="Goraichik I."/>
            <person name="Dimitrov K.M."/>
            <person name="Suarez D.L."/>
            <person name="Swayne D.E."/>
        </authorList>
    </citation>
    <scope>NUCLEOTIDE SEQUENCE [LARGE SCALE GENOMIC DNA]</scope>
    <source>
        <strain evidence="14 15">CECT 7680</strain>
    </source>
</reference>
<dbReference type="RefSeq" id="WP_085867859.1">
    <property type="nucleotide sequence ID" value="NZ_FWFQ01000007.1"/>
</dbReference>
<dbReference type="Proteomes" id="UP000193409">
    <property type="component" value="Unassembled WGS sequence"/>
</dbReference>
<keyword evidence="7" id="KW-0675">Receptor</keyword>
<keyword evidence="2" id="KW-0813">Transport</keyword>
<protein>
    <submittedName>
        <fullName evidence="14">Glutamine-binding periplasmic protein</fullName>
    </submittedName>
</protein>
<evidence type="ECO:0000259" key="12">
    <source>
        <dbReference type="SMART" id="SM00062"/>
    </source>
</evidence>
<dbReference type="GO" id="GO:0015276">
    <property type="term" value="F:ligand-gated monoatomic ion channel activity"/>
    <property type="evidence" value="ECO:0007669"/>
    <property type="project" value="InterPro"/>
</dbReference>
<evidence type="ECO:0000259" key="13">
    <source>
        <dbReference type="SMART" id="SM00079"/>
    </source>
</evidence>
<feature type="chain" id="PRO_5012418641" evidence="11">
    <location>
        <begin position="22"/>
        <end position="351"/>
    </location>
</feature>
<dbReference type="PANTHER" id="PTHR18966">
    <property type="entry name" value="IONOTROPIC GLUTAMATE RECEPTOR"/>
    <property type="match status" value="1"/>
</dbReference>
<evidence type="ECO:0000256" key="10">
    <source>
        <dbReference type="SAM" id="Phobius"/>
    </source>
</evidence>
<evidence type="ECO:0000256" key="7">
    <source>
        <dbReference type="ARBA" id="ARBA00023170"/>
    </source>
</evidence>
<dbReference type="SUPFAM" id="SSF81324">
    <property type="entry name" value="Voltage-gated potassium channels"/>
    <property type="match status" value="1"/>
</dbReference>
<evidence type="ECO:0000256" key="11">
    <source>
        <dbReference type="SAM" id="SignalP"/>
    </source>
</evidence>
<evidence type="ECO:0000256" key="3">
    <source>
        <dbReference type="ARBA" id="ARBA00022692"/>
    </source>
</evidence>
<evidence type="ECO:0000313" key="14">
    <source>
        <dbReference type="EMBL" id="SLN28667.1"/>
    </source>
</evidence>
<dbReference type="AlphaFoldDB" id="A0A1Y5RZQ0"/>
<evidence type="ECO:0000256" key="8">
    <source>
        <dbReference type="ARBA" id="ARBA00023180"/>
    </source>
</evidence>
<accession>A0A1Y5RZQ0</accession>
<evidence type="ECO:0000256" key="4">
    <source>
        <dbReference type="ARBA" id="ARBA00022989"/>
    </source>
</evidence>
<dbReference type="GO" id="GO:0016020">
    <property type="term" value="C:membrane"/>
    <property type="evidence" value="ECO:0007669"/>
    <property type="project" value="UniProtKB-SubCell"/>
</dbReference>
<comment type="subcellular location">
    <subcellularLocation>
        <location evidence="1">Membrane</location>
        <topology evidence="1">Multi-pass membrane protein</topology>
    </subcellularLocation>
</comment>
<feature type="transmembrane region" description="Helical" evidence="10">
    <location>
        <begin position="132"/>
        <end position="153"/>
    </location>
</feature>
<keyword evidence="5" id="KW-0406">Ion transport</keyword>
<feature type="domain" description="Ionotropic glutamate receptor C-terminal" evidence="13">
    <location>
        <begin position="23"/>
        <end position="349"/>
    </location>
</feature>
<evidence type="ECO:0000256" key="5">
    <source>
        <dbReference type="ARBA" id="ARBA00023065"/>
    </source>
</evidence>
<keyword evidence="11" id="KW-0732">Signal</keyword>
<feature type="domain" description="Solute-binding protein family 3/N-terminal" evidence="12">
    <location>
        <begin position="23"/>
        <end position="350"/>
    </location>
</feature>
<dbReference type="InterPro" id="IPR001638">
    <property type="entry name" value="Solute-binding_3/MltF_N"/>
</dbReference>
<evidence type="ECO:0000256" key="2">
    <source>
        <dbReference type="ARBA" id="ARBA00022448"/>
    </source>
</evidence>
<keyword evidence="15" id="KW-1185">Reference proteome</keyword>
<keyword evidence="6 10" id="KW-0472">Membrane</keyword>
<proteinExistence type="predicted"/>
<keyword evidence="3 10" id="KW-0812">Transmembrane</keyword>
<organism evidence="14 15">
    <name type="scientific">Pseudoruegeria aquimaris</name>
    <dbReference type="NCBI Taxonomy" id="393663"/>
    <lineage>
        <taxon>Bacteria</taxon>
        <taxon>Pseudomonadati</taxon>
        <taxon>Pseudomonadota</taxon>
        <taxon>Alphaproteobacteria</taxon>
        <taxon>Rhodobacterales</taxon>
        <taxon>Roseobacteraceae</taxon>
        <taxon>Pseudoruegeria</taxon>
    </lineage>
</organism>
<sequence length="351" mass="38736">MIRLLGILLLALLPLATQATAQDLRVATVTRPPFSMVENGVDTGFSLDLWAALMEEMEQSYEVVRVEEFQEMLDLVQSGEVDAAVANISITASREMIMDYSQPIFESGLQVMVPASGQADFSIWNAILSRDLLIAVAMAFGLLLGGGMLMWLFERRAQPYFDRPAKEALFPSFWWALNLVVNGGFEERMPRTFFGRIFGVFLVVSSLFIVSIFVANITAVMTVKAIQSSVNSISDLEGKLVGTTAGSTASVFLAGRDIRFEGYEDLESLLAAFEAGDLDAVVFDAPILAYYVNTRGRKLGELKGSVFLREDYGIAFPTNSPLAEPVNQALLRLKENGTYDDLSRKWFGRVN</sequence>